<dbReference type="Pfam" id="PF00044">
    <property type="entry name" value="Gp_dh_N"/>
    <property type="match status" value="1"/>
</dbReference>
<comment type="caution">
    <text evidence="3">The sequence shown here is derived from an EMBL/GenBank/DDBJ whole genome shotgun (WGS) entry which is preliminary data.</text>
</comment>
<reference evidence="3 4" key="1">
    <citation type="submission" date="2020-12" db="EMBL/GenBank/DDBJ databases">
        <title>Streptomyces typhae sp. nov., a novel endophytic actinomycete isolated from the root of cattail pollen (Typha angustifolia L.).</title>
        <authorList>
            <person name="Peng C."/>
            <person name="Liu C."/>
        </authorList>
    </citation>
    <scope>NUCLEOTIDE SEQUENCE [LARGE SCALE GENOMIC DNA]</scope>
    <source>
        <strain evidence="3 4">JCM 4753</strain>
    </source>
</reference>
<dbReference type="InterPro" id="IPR020828">
    <property type="entry name" value="GlycerAld_3-P_DH_NAD(P)-bd"/>
</dbReference>
<protein>
    <recommendedName>
        <fullName evidence="2">Glyceraldehyde 3-phosphate dehydrogenase NAD(P) binding domain-containing protein</fullName>
    </recommendedName>
</protein>
<dbReference type="Gene3D" id="3.30.360.10">
    <property type="entry name" value="Dihydrodipicolinate Reductase, domain 2"/>
    <property type="match status" value="1"/>
</dbReference>
<evidence type="ECO:0000256" key="1">
    <source>
        <dbReference type="ARBA" id="ARBA00023002"/>
    </source>
</evidence>
<dbReference type="SMART" id="SM00846">
    <property type="entry name" value="Gp_dh_N"/>
    <property type="match status" value="1"/>
</dbReference>
<keyword evidence="1" id="KW-0560">Oxidoreductase</keyword>
<dbReference type="InterPro" id="IPR020831">
    <property type="entry name" value="GlycerAld/Erythrose_P_DH"/>
</dbReference>
<feature type="domain" description="Glyceraldehyde 3-phosphate dehydrogenase NAD(P) binding" evidence="2">
    <location>
        <begin position="3"/>
        <end position="112"/>
    </location>
</feature>
<dbReference type="EMBL" id="JAEKOZ010000031">
    <property type="protein sequence ID" value="MBJ3811899.1"/>
    <property type="molecule type" value="Genomic_DNA"/>
</dbReference>
<dbReference type="SUPFAM" id="SSF51735">
    <property type="entry name" value="NAD(P)-binding Rossmann-fold domains"/>
    <property type="match status" value="1"/>
</dbReference>
<keyword evidence="4" id="KW-1185">Reference proteome</keyword>
<name>A0ABS0XFA7_9ACTN</name>
<evidence type="ECO:0000259" key="2">
    <source>
        <dbReference type="SMART" id="SM00846"/>
    </source>
</evidence>
<evidence type="ECO:0000313" key="3">
    <source>
        <dbReference type="EMBL" id="MBJ3811899.1"/>
    </source>
</evidence>
<dbReference type="InterPro" id="IPR036291">
    <property type="entry name" value="NAD(P)-bd_dom_sf"/>
</dbReference>
<dbReference type="Proteomes" id="UP000634780">
    <property type="component" value="Unassembled WGS sequence"/>
</dbReference>
<proteinExistence type="predicted"/>
<accession>A0ABS0XFA7</accession>
<dbReference type="Gene3D" id="3.40.50.720">
    <property type="entry name" value="NAD(P)-binding Rossmann-like Domain"/>
    <property type="match status" value="1"/>
</dbReference>
<evidence type="ECO:0000313" key="4">
    <source>
        <dbReference type="Proteomes" id="UP000634780"/>
    </source>
</evidence>
<dbReference type="PANTHER" id="PTHR43148">
    <property type="entry name" value="GLYCERALDEHYDE-3-PHOSPHATE DEHYDROGENASE 2"/>
    <property type="match status" value="1"/>
</dbReference>
<organism evidence="3 4">
    <name type="scientific">Streptomyces flavofungini</name>
    <dbReference type="NCBI Taxonomy" id="68200"/>
    <lineage>
        <taxon>Bacteria</taxon>
        <taxon>Bacillati</taxon>
        <taxon>Actinomycetota</taxon>
        <taxon>Actinomycetes</taxon>
        <taxon>Kitasatosporales</taxon>
        <taxon>Streptomycetaceae</taxon>
        <taxon>Streptomyces</taxon>
    </lineage>
</organism>
<gene>
    <name evidence="3" type="ORF">JGB26_33265</name>
</gene>
<sequence>MTIRVGNNSIGRNYPPAALERNAGGPGDTVEVVAVNAIAPTATAAHLLKYDSTYGRLNRSVAHNEASIAVDGHRIAVSAERDPASCVVDPALTRTNGELVKVLGWYDNEWGCCDRLLDLTSYVAGKL</sequence>